<protein>
    <submittedName>
        <fullName evidence="2">Uncharacterized protein</fullName>
    </submittedName>
</protein>
<proteinExistence type="predicted"/>
<reference evidence="3" key="1">
    <citation type="journal article" date="2010" name="Mol. Biosyst.">
        <title>Complete genome sequence and comparative analysis of Shewanella violacea, a psychrophilic and piezophilic bacterium from deep sea floor sediments.</title>
        <authorList>
            <person name="Aono E."/>
            <person name="Baba T."/>
            <person name="Ara T."/>
            <person name="Nishi T."/>
            <person name="Nakamichi T."/>
            <person name="Inamoto E."/>
            <person name="Toyonaga H."/>
            <person name="Hasegawa M."/>
            <person name="Takai Y."/>
            <person name="Okumura Y."/>
            <person name="Baba M."/>
            <person name="Tomita M."/>
            <person name="Kato C."/>
            <person name="Oshima T."/>
            <person name="Nakasone K."/>
            <person name="Mori H."/>
        </authorList>
    </citation>
    <scope>NUCLEOTIDE SEQUENCE [LARGE SCALE GENOMIC DNA]</scope>
    <source>
        <strain evidence="3">JCM 10179 / CIP 106290 / LMG 19151 / DSS12</strain>
    </source>
</reference>
<dbReference type="AlphaFoldDB" id="D4ZB40"/>
<gene>
    <name evidence="2" type="ordered locus">SVI_3264</name>
</gene>
<keyword evidence="1" id="KW-0472">Membrane</keyword>
<evidence type="ECO:0000313" key="3">
    <source>
        <dbReference type="Proteomes" id="UP000002350"/>
    </source>
</evidence>
<sequence length="36" mass="4509">MDVSLVYLKFEKDFIWLKSYVMILWGEEFFVWLLGY</sequence>
<name>D4ZB40_SHEVD</name>
<evidence type="ECO:0000313" key="2">
    <source>
        <dbReference type="EMBL" id="BAJ03235.1"/>
    </source>
</evidence>
<dbReference type="HOGENOM" id="CLU_3358477_0_0_6"/>
<keyword evidence="1" id="KW-0812">Transmembrane</keyword>
<evidence type="ECO:0000256" key="1">
    <source>
        <dbReference type="SAM" id="Phobius"/>
    </source>
</evidence>
<dbReference type="EMBL" id="AP011177">
    <property type="protein sequence ID" value="BAJ03235.1"/>
    <property type="molecule type" value="Genomic_DNA"/>
</dbReference>
<feature type="transmembrane region" description="Helical" evidence="1">
    <location>
        <begin position="15"/>
        <end position="35"/>
    </location>
</feature>
<accession>D4ZB40</accession>
<keyword evidence="3" id="KW-1185">Reference proteome</keyword>
<dbReference type="Proteomes" id="UP000002350">
    <property type="component" value="Chromosome"/>
</dbReference>
<dbReference type="KEGG" id="svo:SVI_3264"/>
<organism evidence="2 3">
    <name type="scientific">Shewanella violacea (strain JCM 10179 / CIP 106290 / LMG 19151 / DSS12)</name>
    <dbReference type="NCBI Taxonomy" id="637905"/>
    <lineage>
        <taxon>Bacteria</taxon>
        <taxon>Pseudomonadati</taxon>
        <taxon>Pseudomonadota</taxon>
        <taxon>Gammaproteobacteria</taxon>
        <taxon>Alteromonadales</taxon>
        <taxon>Shewanellaceae</taxon>
        <taxon>Shewanella</taxon>
    </lineage>
</organism>
<keyword evidence="1" id="KW-1133">Transmembrane helix</keyword>